<keyword evidence="3" id="KW-1185">Reference proteome</keyword>
<dbReference type="AlphaFoldDB" id="A0A1M5B130"/>
<accession>A0A1M5B130</accession>
<dbReference type="Pfam" id="PF08818">
    <property type="entry name" value="DUF1801"/>
    <property type="match status" value="1"/>
</dbReference>
<sequence length="156" mass="18225">MQSKAITVDQYIEEIPEDRKQAVTELRKVIKKNIPKGFQECMSYGMIGYVVPHSKYPAGYHCDQKLPLPFLAFASQKNFIAVYHMGIYAEPRLLKWFTEAHAKASPKKLDIGKSCMRYKKAEDIPYQLIGELVSKITPDEWIEMYERNYKNQRKSK</sequence>
<dbReference type="OrthoDB" id="9813231at2"/>
<feature type="domain" description="YdhG-like" evidence="1">
    <location>
        <begin position="19"/>
        <end position="135"/>
    </location>
</feature>
<dbReference type="SUPFAM" id="SSF159888">
    <property type="entry name" value="YdhG-like"/>
    <property type="match status" value="1"/>
</dbReference>
<dbReference type="RefSeq" id="WP_072835595.1">
    <property type="nucleotide sequence ID" value="NZ_FQUU01000009.1"/>
</dbReference>
<name>A0A1M5B130_9BACT</name>
<evidence type="ECO:0000313" key="2">
    <source>
        <dbReference type="EMBL" id="SHF36159.1"/>
    </source>
</evidence>
<reference evidence="2 3" key="1">
    <citation type="submission" date="2016-11" db="EMBL/GenBank/DDBJ databases">
        <authorList>
            <person name="Jaros S."/>
            <person name="Januszkiewicz K."/>
            <person name="Wedrychowicz H."/>
        </authorList>
    </citation>
    <scope>NUCLEOTIDE SEQUENCE [LARGE SCALE GENOMIC DNA]</scope>
    <source>
        <strain evidence="2 3">DSM 18119</strain>
    </source>
</reference>
<dbReference type="EMBL" id="FQUU01000009">
    <property type="protein sequence ID" value="SHF36159.1"/>
    <property type="molecule type" value="Genomic_DNA"/>
</dbReference>
<evidence type="ECO:0000313" key="3">
    <source>
        <dbReference type="Proteomes" id="UP000184048"/>
    </source>
</evidence>
<evidence type="ECO:0000259" key="1">
    <source>
        <dbReference type="Pfam" id="PF08818"/>
    </source>
</evidence>
<dbReference type="Gene3D" id="3.90.1150.200">
    <property type="match status" value="1"/>
</dbReference>
<dbReference type="InterPro" id="IPR014922">
    <property type="entry name" value="YdhG-like"/>
</dbReference>
<proteinExistence type="predicted"/>
<organism evidence="2 3">
    <name type="scientific">Flavisolibacter ginsengisoli DSM 18119</name>
    <dbReference type="NCBI Taxonomy" id="1121884"/>
    <lineage>
        <taxon>Bacteria</taxon>
        <taxon>Pseudomonadati</taxon>
        <taxon>Bacteroidota</taxon>
        <taxon>Chitinophagia</taxon>
        <taxon>Chitinophagales</taxon>
        <taxon>Chitinophagaceae</taxon>
        <taxon>Flavisolibacter</taxon>
    </lineage>
</organism>
<protein>
    <recommendedName>
        <fullName evidence="1">YdhG-like domain-containing protein</fullName>
    </recommendedName>
</protein>
<gene>
    <name evidence="2" type="ORF">SAMN02745131_02439</name>
</gene>
<dbReference type="Proteomes" id="UP000184048">
    <property type="component" value="Unassembled WGS sequence"/>
</dbReference>